<feature type="transmembrane region" description="Helical" evidence="6">
    <location>
        <begin position="272"/>
        <end position="292"/>
    </location>
</feature>
<feature type="transmembrane region" description="Helical" evidence="6">
    <location>
        <begin position="49"/>
        <end position="68"/>
    </location>
</feature>
<dbReference type="Proteomes" id="UP001141327">
    <property type="component" value="Unassembled WGS sequence"/>
</dbReference>
<evidence type="ECO:0000256" key="1">
    <source>
        <dbReference type="ARBA" id="ARBA00004370"/>
    </source>
</evidence>
<keyword evidence="4 6" id="KW-0472">Membrane</keyword>
<dbReference type="InterPro" id="IPR048254">
    <property type="entry name" value="CDP_ALCOHOL_P_TRANSF_CS"/>
</dbReference>
<evidence type="ECO:0000256" key="4">
    <source>
        <dbReference type="ARBA" id="ARBA00023136"/>
    </source>
</evidence>
<name>A0ABQ8V1H3_9EUKA</name>
<feature type="transmembrane region" description="Helical" evidence="6">
    <location>
        <begin position="74"/>
        <end position="93"/>
    </location>
</feature>
<evidence type="ECO:0000256" key="2">
    <source>
        <dbReference type="ARBA" id="ARBA00010441"/>
    </source>
</evidence>
<protein>
    <submittedName>
        <fullName evidence="7">CDP-alcohol phosphatidyltransferase</fullName>
    </submittedName>
</protein>
<keyword evidence="8" id="KW-1185">Reference proteome</keyword>
<dbReference type="EMBL" id="JAPMOS010000001">
    <property type="protein sequence ID" value="KAJ4462930.1"/>
    <property type="molecule type" value="Genomic_DNA"/>
</dbReference>
<organism evidence="7 8">
    <name type="scientific">Paratrimastix pyriformis</name>
    <dbReference type="NCBI Taxonomy" id="342808"/>
    <lineage>
        <taxon>Eukaryota</taxon>
        <taxon>Metamonada</taxon>
        <taxon>Preaxostyla</taxon>
        <taxon>Paratrimastigidae</taxon>
        <taxon>Paratrimastix</taxon>
    </lineage>
</organism>
<accession>A0ABQ8V1H3</accession>
<dbReference type="PROSITE" id="PS00379">
    <property type="entry name" value="CDP_ALCOHOL_P_TRANSF"/>
    <property type="match status" value="1"/>
</dbReference>
<dbReference type="InterPro" id="IPR014472">
    <property type="entry name" value="CHOPT"/>
</dbReference>
<dbReference type="Gene3D" id="1.20.120.1760">
    <property type="match status" value="1"/>
</dbReference>
<dbReference type="InterPro" id="IPR000462">
    <property type="entry name" value="CDP-OH_P_trans"/>
</dbReference>
<evidence type="ECO:0000313" key="8">
    <source>
        <dbReference type="Proteomes" id="UP001141327"/>
    </source>
</evidence>
<feature type="transmembrane region" description="Helical" evidence="6">
    <location>
        <begin position="222"/>
        <end position="243"/>
    </location>
</feature>
<dbReference type="PANTHER" id="PTHR10414">
    <property type="entry name" value="ETHANOLAMINEPHOSPHOTRANSFERASE"/>
    <property type="match status" value="1"/>
</dbReference>
<dbReference type="InterPro" id="IPR043130">
    <property type="entry name" value="CDP-OH_PTrfase_TM_dom"/>
</dbReference>
<evidence type="ECO:0000256" key="6">
    <source>
        <dbReference type="SAM" id="Phobius"/>
    </source>
</evidence>
<evidence type="ECO:0000256" key="5">
    <source>
        <dbReference type="RuleBase" id="RU003750"/>
    </source>
</evidence>
<dbReference type="Pfam" id="PF01066">
    <property type="entry name" value="CDP-OH_P_transf"/>
    <property type="match status" value="1"/>
</dbReference>
<proteinExistence type="inferred from homology"/>
<comment type="caution">
    <text evidence="7">The sequence shown here is derived from an EMBL/GenBank/DDBJ whole genome shotgun (WGS) entry which is preliminary data.</text>
</comment>
<keyword evidence="6" id="KW-1133">Transmembrane helix</keyword>
<comment type="similarity">
    <text evidence="2 5">Belongs to the CDP-alcohol phosphatidyltransferase class-I family.</text>
</comment>
<reference evidence="7" key="1">
    <citation type="journal article" date="2022" name="bioRxiv">
        <title>Genomics of Preaxostyla Flagellates Illuminates Evolutionary Transitions and the Path Towards Mitochondrial Loss.</title>
        <authorList>
            <person name="Novak L.V.F."/>
            <person name="Treitli S.C."/>
            <person name="Pyrih J."/>
            <person name="Halakuc P."/>
            <person name="Pipaliya S.V."/>
            <person name="Vacek V."/>
            <person name="Brzon O."/>
            <person name="Soukal P."/>
            <person name="Eme L."/>
            <person name="Dacks J.B."/>
            <person name="Karnkowska A."/>
            <person name="Elias M."/>
            <person name="Hampl V."/>
        </authorList>
    </citation>
    <scope>NUCLEOTIDE SEQUENCE</scope>
    <source>
        <strain evidence="7">RCP-MX</strain>
    </source>
</reference>
<evidence type="ECO:0000313" key="7">
    <source>
        <dbReference type="EMBL" id="KAJ4462930.1"/>
    </source>
</evidence>
<dbReference type="PANTHER" id="PTHR10414:SF37">
    <property type="entry name" value="BB IN A BOXCAR, ISOFORM C"/>
    <property type="match status" value="1"/>
</dbReference>
<comment type="subcellular location">
    <subcellularLocation>
        <location evidence="1">Membrane</location>
    </subcellularLocation>
</comment>
<gene>
    <name evidence="7" type="ORF">PAPYR_150</name>
</gene>
<feature type="transmembrane region" description="Helical" evidence="6">
    <location>
        <begin position="304"/>
        <end position="324"/>
    </location>
</feature>
<keyword evidence="3 5" id="KW-0808">Transferase</keyword>
<evidence type="ECO:0000256" key="3">
    <source>
        <dbReference type="ARBA" id="ARBA00022679"/>
    </source>
</evidence>
<keyword evidence="6" id="KW-0812">Transmembrane</keyword>
<sequence length="476" mass="52714">MPYITEKGLKTVSKSKYNGIDDSLFYNYIGNPFYNKVVTFIPRWMAPNVVTALATLSQFLAFLLYVIWAPNMTVAPRWVYFATGALIFSYQTLDNIDGKHARRTGNQSPLGQLFDHGSDCFAVGVVCGYMLATMGIDPGWKTYLMLINLEMGFFLPTWEEYHTGRMYLGPINGADEGVFVTYLMQTFTGFVGGQFWKLPLSQLLPLPAATPVFLATMTVGDFFLYGLVVLAFGSNLINIYTVFRARWGKAGKGKVSENENDQLAPEPCTGGFFVALLRLIPLGLVMGFNGLWCYFAPHFLLGSPYWFVFAISTPFLAITSRLIIDHVSGQEYPILRHPVLLGYLVPSWPPSWSISTSSNGPGGAAPWCLWPSWATRAPLRSITTGGSCATSPTCATSASSTSSPIRPRRRPAWPDLGRAQVILIFCPSSSRCFCGLFRRSRPQPAREQPAFSLPVRLVAPLDSDCLLLFLLFVPLL</sequence>